<sequence>MRAGRAIWLTFTTAGFTFAMFFLFLCVIAMSRNEWTELVVSYQAFKPQYTYDSRSRGLWVECSTAVSGSFVGFCTSVFPWGDRSGYNKNIQPLLIMRMSAALIQLVASASTLLTILIIGAILADISRRPYKWTDRSGQYSVLMAGTLIWIFATGYFISILLHYEALNAENTELDTKFISARSAWSVDLRNTTYYQAGSMMLLVYAANALLYLSGASFLLTASLYKPPIIDRPPVKITQVA</sequence>
<feature type="transmembrane region" description="Helical" evidence="5">
    <location>
        <begin position="6"/>
        <end position="28"/>
    </location>
</feature>
<evidence type="ECO:0000256" key="4">
    <source>
        <dbReference type="ARBA" id="ARBA00023136"/>
    </source>
</evidence>
<dbReference type="AlphaFoldDB" id="A0A4E0RGL7"/>
<keyword evidence="7" id="KW-1185">Reference proteome</keyword>
<dbReference type="Pfam" id="PF13903">
    <property type="entry name" value="Claudin_2"/>
    <property type="match status" value="1"/>
</dbReference>
<evidence type="ECO:0000313" key="7">
    <source>
        <dbReference type="Proteomes" id="UP000230066"/>
    </source>
</evidence>
<feature type="transmembrane region" description="Helical" evidence="5">
    <location>
        <begin position="101"/>
        <end position="122"/>
    </location>
</feature>
<dbReference type="GO" id="GO:0016020">
    <property type="term" value="C:membrane"/>
    <property type="evidence" value="ECO:0007669"/>
    <property type="project" value="UniProtKB-SubCell"/>
</dbReference>
<keyword evidence="3 5" id="KW-1133">Transmembrane helix</keyword>
<reference evidence="6" key="1">
    <citation type="submission" date="2019-03" db="EMBL/GenBank/DDBJ databases">
        <title>Improved annotation for the trematode Fasciola hepatica.</title>
        <authorList>
            <person name="Choi Y.-J."/>
            <person name="Martin J."/>
            <person name="Mitreva M."/>
        </authorList>
    </citation>
    <scope>NUCLEOTIDE SEQUENCE [LARGE SCALE GENOMIC DNA]</scope>
</reference>
<evidence type="ECO:0000313" key="6">
    <source>
        <dbReference type="EMBL" id="THD26803.1"/>
    </source>
</evidence>
<feature type="transmembrane region" description="Helical" evidence="5">
    <location>
        <begin position="201"/>
        <end position="224"/>
    </location>
</feature>
<dbReference type="Gene3D" id="1.20.140.150">
    <property type="match status" value="1"/>
</dbReference>
<keyword evidence="2 5" id="KW-0812">Transmembrane</keyword>
<feature type="transmembrane region" description="Helical" evidence="5">
    <location>
        <begin position="142"/>
        <end position="163"/>
    </location>
</feature>
<comment type="caution">
    <text evidence="6">The sequence shown here is derived from an EMBL/GenBank/DDBJ whole genome shotgun (WGS) entry which is preliminary data.</text>
</comment>
<keyword evidence="4 5" id="KW-0472">Membrane</keyword>
<name>A0A4E0RGL7_FASHE</name>
<evidence type="ECO:0000256" key="2">
    <source>
        <dbReference type="ARBA" id="ARBA00022692"/>
    </source>
</evidence>
<dbReference type="InterPro" id="IPR004031">
    <property type="entry name" value="PMP22/EMP/MP20/Claudin"/>
</dbReference>
<proteinExistence type="predicted"/>
<dbReference type="Proteomes" id="UP000230066">
    <property type="component" value="Unassembled WGS sequence"/>
</dbReference>
<protein>
    <submittedName>
        <fullName evidence="6">Uncharacterized protein</fullName>
    </submittedName>
</protein>
<evidence type="ECO:0000256" key="3">
    <source>
        <dbReference type="ARBA" id="ARBA00022989"/>
    </source>
</evidence>
<feature type="transmembrane region" description="Helical" evidence="5">
    <location>
        <begin position="58"/>
        <end position="81"/>
    </location>
</feature>
<accession>A0A4E0RGL7</accession>
<evidence type="ECO:0000256" key="1">
    <source>
        <dbReference type="ARBA" id="ARBA00004141"/>
    </source>
</evidence>
<comment type="subcellular location">
    <subcellularLocation>
        <location evidence="1">Membrane</location>
        <topology evidence="1">Multi-pass membrane protein</topology>
    </subcellularLocation>
</comment>
<dbReference type="EMBL" id="JXXN02000623">
    <property type="protein sequence ID" value="THD26803.1"/>
    <property type="molecule type" value="Genomic_DNA"/>
</dbReference>
<evidence type="ECO:0000256" key="5">
    <source>
        <dbReference type="SAM" id="Phobius"/>
    </source>
</evidence>
<gene>
    <name evidence="6" type="ORF">D915_002424</name>
</gene>
<organism evidence="6 7">
    <name type="scientific">Fasciola hepatica</name>
    <name type="common">Liver fluke</name>
    <dbReference type="NCBI Taxonomy" id="6192"/>
    <lineage>
        <taxon>Eukaryota</taxon>
        <taxon>Metazoa</taxon>
        <taxon>Spiralia</taxon>
        <taxon>Lophotrochozoa</taxon>
        <taxon>Platyhelminthes</taxon>
        <taxon>Trematoda</taxon>
        <taxon>Digenea</taxon>
        <taxon>Plagiorchiida</taxon>
        <taxon>Echinostomata</taxon>
        <taxon>Echinostomatoidea</taxon>
        <taxon>Fasciolidae</taxon>
        <taxon>Fasciola</taxon>
    </lineage>
</organism>